<name>A0ABM8HDU0_9MICO</name>
<evidence type="ECO:0000256" key="3">
    <source>
        <dbReference type="ARBA" id="ARBA00022840"/>
    </source>
</evidence>
<evidence type="ECO:0000256" key="2">
    <source>
        <dbReference type="ARBA" id="ARBA00022741"/>
    </source>
</evidence>
<dbReference type="RefSeq" id="WP_289231270.1">
    <property type="nucleotide sequence ID" value="NZ_AP027735.1"/>
</dbReference>
<sequence length="361" mass="38576">MNSLNSIWQAQQGLDTASAGAPAYSTTMGGAPASSTTTRATTGAPLLSVRGVGHAYGDTTVLHGVSCDVPQGRAVALMGPSGSGKTTLLHLMAGILAPQQGSIVLAGDQTDLARLGIEERAALRRSRFGLVFQSGQLLGELTAVENAALPLIVDGVAYADALARTSELFAPLGLGGLDARRPGELSGGQQQRVAIARAMVTRPQLLLADEPTGALDRRTGEEVMTLLLQAQRSLGASLVLVTHDPEIAQRCDLVLHLRDGRIVSASEGSCDEHQRPPGPPHAARRRCARPAHPRPGRARDRRRGHRHAAHPRRRHRSGRPRRTDRLAAARRLRRRRRGPDHEHDVRRRQAAHARAPGRAAG</sequence>
<protein>
    <recommendedName>
        <fullName evidence="5">ABC transporter domain-containing protein</fullName>
    </recommendedName>
</protein>
<accession>A0ABM8HDU0</accession>
<feature type="compositionally biased region" description="Low complexity" evidence="4">
    <location>
        <begin position="352"/>
        <end position="361"/>
    </location>
</feature>
<keyword evidence="2" id="KW-0547">Nucleotide-binding</keyword>
<dbReference type="InterPro" id="IPR015854">
    <property type="entry name" value="ABC_transpr_LolD-like"/>
</dbReference>
<dbReference type="InterPro" id="IPR017911">
    <property type="entry name" value="MacB-like_ATP-bd"/>
</dbReference>
<evidence type="ECO:0000313" key="6">
    <source>
        <dbReference type="EMBL" id="BDZ59079.1"/>
    </source>
</evidence>
<feature type="domain" description="ABC transporter" evidence="5">
    <location>
        <begin position="47"/>
        <end position="284"/>
    </location>
</feature>
<evidence type="ECO:0000256" key="1">
    <source>
        <dbReference type="ARBA" id="ARBA00022448"/>
    </source>
</evidence>
<reference evidence="6" key="2">
    <citation type="submission" date="2023-02" db="EMBL/GenBank/DDBJ databases">
        <authorList>
            <person name="Sun Q."/>
            <person name="Mori K."/>
        </authorList>
    </citation>
    <scope>NUCLEOTIDE SEQUENCE</scope>
    <source>
        <strain evidence="6">NBRC 110608</strain>
    </source>
</reference>
<evidence type="ECO:0000256" key="4">
    <source>
        <dbReference type="SAM" id="MobiDB-lite"/>
    </source>
</evidence>
<feature type="compositionally biased region" description="Basic residues" evidence="4">
    <location>
        <begin position="328"/>
        <end position="338"/>
    </location>
</feature>
<dbReference type="PANTHER" id="PTHR24220">
    <property type="entry name" value="IMPORT ATP-BINDING PROTEIN"/>
    <property type="match status" value="1"/>
</dbReference>
<dbReference type="PROSITE" id="PS00211">
    <property type="entry name" value="ABC_TRANSPORTER_1"/>
    <property type="match status" value="1"/>
</dbReference>
<dbReference type="Gene3D" id="3.40.50.300">
    <property type="entry name" value="P-loop containing nucleotide triphosphate hydrolases"/>
    <property type="match status" value="1"/>
</dbReference>
<proteinExistence type="predicted"/>
<dbReference type="EMBL" id="AP027735">
    <property type="protein sequence ID" value="BDZ59079.1"/>
    <property type="molecule type" value="Genomic_DNA"/>
</dbReference>
<dbReference type="Pfam" id="PF00005">
    <property type="entry name" value="ABC_tran"/>
    <property type="match status" value="1"/>
</dbReference>
<reference evidence="6" key="1">
    <citation type="journal article" date="2014" name="Int. J. Syst. Evol. Microbiol.">
        <title>Complete genome of a new Firmicutes species belonging to the dominant human colonic microbiota ('Ruminococcus bicirculans') reveals two chromosomes and a selective capacity to utilize plant glucans.</title>
        <authorList>
            <consortium name="NISC Comparative Sequencing Program"/>
            <person name="Wegmann U."/>
            <person name="Louis P."/>
            <person name="Goesmann A."/>
            <person name="Henrissat B."/>
            <person name="Duncan S.H."/>
            <person name="Flint H.J."/>
        </authorList>
    </citation>
    <scope>NUCLEOTIDE SEQUENCE</scope>
    <source>
        <strain evidence="6">NBRC 110608</strain>
    </source>
</reference>
<feature type="compositionally biased region" description="Basic residues" evidence="4">
    <location>
        <begin position="282"/>
        <end position="320"/>
    </location>
</feature>
<dbReference type="InterPro" id="IPR017871">
    <property type="entry name" value="ABC_transporter-like_CS"/>
</dbReference>
<dbReference type="PROSITE" id="PS50893">
    <property type="entry name" value="ABC_TRANSPORTER_2"/>
    <property type="match status" value="1"/>
</dbReference>
<dbReference type="InterPro" id="IPR003439">
    <property type="entry name" value="ABC_transporter-like_ATP-bd"/>
</dbReference>
<gene>
    <name evidence="6" type="ORF">GCM10025872_27360</name>
</gene>
<dbReference type="CDD" id="cd03255">
    <property type="entry name" value="ABC_MJ0796_LolCDE_FtsE"/>
    <property type="match status" value="1"/>
</dbReference>
<dbReference type="SUPFAM" id="SSF52540">
    <property type="entry name" value="P-loop containing nucleoside triphosphate hydrolases"/>
    <property type="match status" value="1"/>
</dbReference>
<feature type="region of interest" description="Disordered" evidence="4">
    <location>
        <begin position="266"/>
        <end position="361"/>
    </location>
</feature>
<dbReference type="PANTHER" id="PTHR24220:SF685">
    <property type="entry name" value="ABC TRANSPORTER RELATED"/>
    <property type="match status" value="1"/>
</dbReference>
<organism evidence="6">
    <name type="scientific">Barrientosiimonas endolithica</name>
    <dbReference type="NCBI Taxonomy" id="1535208"/>
    <lineage>
        <taxon>Bacteria</taxon>
        <taxon>Bacillati</taxon>
        <taxon>Actinomycetota</taxon>
        <taxon>Actinomycetes</taxon>
        <taxon>Micrococcales</taxon>
        <taxon>Dermacoccaceae</taxon>
        <taxon>Barrientosiimonas</taxon>
    </lineage>
</organism>
<keyword evidence="3" id="KW-0067">ATP-binding</keyword>
<keyword evidence="1" id="KW-0813">Transport</keyword>
<dbReference type="InterPro" id="IPR027417">
    <property type="entry name" value="P-loop_NTPase"/>
</dbReference>
<dbReference type="SMART" id="SM00382">
    <property type="entry name" value="AAA"/>
    <property type="match status" value="1"/>
</dbReference>
<evidence type="ECO:0000259" key="5">
    <source>
        <dbReference type="PROSITE" id="PS50893"/>
    </source>
</evidence>
<dbReference type="InterPro" id="IPR003593">
    <property type="entry name" value="AAA+_ATPase"/>
</dbReference>